<dbReference type="SUPFAM" id="SSF52540">
    <property type="entry name" value="P-loop containing nucleoside triphosphate hydrolases"/>
    <property type="match status" value="1"/>
</dbReference>
<feature type="transmembrane region" description="Helical" evidence="8">
    <location>
        <begin position="53"/>
        <end position="73"/>
    </location>
</feature>
<dbReference type="RefSeq" id="WP_252916205.1">
    <property type="nucleotide sequence ID" value="NZ_JAAAML010000002.1"/>
</dbReference>
<proteinExistence type="inferred from homology"/>
<dbReference type="InterPro" id="IPR039421">
    <property type="entry name" value="Type_1_exporter"/>
</dbReference>
<reference evidence="11 12" key="1">
    <citation type="submission" date="2020-01" db="EMBL/GenBank/DDBJ databases">
        <title>Genomes of bacteria type strains.</title>
        <authorList>
            <person name="Chen J."/>
            <person name="Zhu S."/>
            <person name="Yang J."/>
        </authorList>
    </citation>
    <scope>NUCLEOTIDE SEQUENCE [LARGE SCALE GENOMIC DNA]</scope>
    <source>
        <strain evidence="11 12">DSM 16655</strain>
    </source>
</reference>
<accession>A0ABT1CSX9</accession>
<evidence type="ECO:0000256" key="8">
    <source>
        <dbReference type="SAM" id="Phobius"/>
    </source>
</evidence>
<dbReference type="Proteomes" id="UP001320715">
    <property type="component" value="Unassembled WGS sequence"/>
</dbReference>
<protein>
    <submittedName>
        <fullName evidence="11">ATP-binding cassette domain-containing protein</fullName>
    </submittedName>
</protein>
<evidence type="ECO:0000256" key="2">
    <source>
        <dbReference type="ARBA" id="ARBA00005417"/>
    </source>
</evidence>
<feature type="domain" description="ABC transporter" evidence="9">
    <location>
        <begin position="350"/>
        <end position="575"/>
    </location>
</feature>
<comment type="similarity">
    <text evidence="2">Belongs to the ABC transporter superfamily.</text>
</comment>
<dbReference type="EMBL" id="JAAAML010000002">
    <property type="protein sequence ID" value="MCO6409302.1"/>
    <property type="molecule type" value="Genomic_DNA"/>
</dbReference>
<evidence type="ECO:0000256" key="3">
    <source>
        <dbReference type="ARBA" id="ARBA00022692"/>
    </source>
</evidence>
<dbReference type="Pfam" id="PF00005">
    <property type="entry name" value="ABC_tran"/>
    <property type="match status" value="1"/>
</dbReference>
<dbReference type="InterPro" id="IPR003593">
    <property type="entry name" value="AAA+_ATPase"/>
</dbReference>
<dbReference type="SUPFAM" id="SSF90123">
    <property type="entry name" value="ABC transporter transmembrane region"/>
    <property type="match status" value="1"/>
</dbReference>
<dbReference type="InterPro" id="IPR027417">
    <property type="entry name" value="P-loop_NTPase"/>
</dbReference>
<keyword evidence="12" id="KW-1185">Reference proteome</keyword>
<dbReference type="InterPro" id="IPR011527">
    <property type="entry name" value="ABC1_TM_dom"/>
</dbReference>
<dbReference type="InterPro" id="IPR017871">
    <property type="entry name" value="ABC_transporter-like_CS"/>
</dbReference>
<evidence type="ECO:0000256" key="5">
    <source>
        <dbReference type="ARBA" id="ARBA00022840"/>
    </source>
</evidence>
<keyword evidence="5 11" id="KW-0067">ATP-binding</keyword>
<organism evidence="11 12">
    <name type="scientific">Hoeflea alexandrii</name>
    <dbReference type="NCBI Taxonomy" id="288436"/>
    <lineage>
        <taxon>Bacteria</taxon>
        <taxon>Pseudomonadati</taxon>
        <taxon>Pseudomonadota</taxon>
        <taxon>Alphaproteobacteria</taxon>
        <taxon>Hyphomicrobiales</taxon>
        <taxon>Rhizobiaceae</taxon>
        <taxon>Hoeflea</taxon>
    </lineage>
</organism>
<dbReference type="Gene3D" id="1.20.1560.10">
    <property type="entry name" value="ABC transporter type 1, transmembrane domain"/>
    <property type="match status" value="1"/>
</dbReference>
<keyword evidence="6 8" id="KW-1133">Transmembrane helix</keyword>
<feature type="domain" description="ABC transmembrane type-1" evidence="10">
    <location>
        <begin position="33"/>
        <end position="320"/>
    </location>
</feature>
<evidence type="ECO:0000313" key="11">
    <source>
        <dbReference type="EMBL" id="MCO6409302.1"/>
    </source>
</evidence>
<dbReference type="PANTHER" id="PTHR43394:SF1">
    <property type="entry name" value="ATP-BINDING CASSETTE SUB-FAMILY B MEMBER 10, MITOCHONDRIAL"/>
    <property type="match status" value="1"/>
</dbReference>
<dbReference type="PANTHER" id="PTHR43394">
    <property type="entry name" value="ATP-DEPENDENT PERMEASE MDL1, MITOCHONDRIAL"/>
    <property type="match status" value="1"/>
</dbReference>
<comment type="caution">
    <text evidence="11">The sequence shown here is derived from an EMBL/GenBank/DDBJ whole genome shotgun (WGS) entry which is preliminary data.</text>
</comment>
<dbReference type="SMART" id="SM00382">
    <property type="entry name" value="AAA"/>
    <property type="match status" value="1"/>
</dbReference>
<dbReference type="InterPro" id="IPR036640">
    <property type="entry name" value="ABC1_TM_sf"/>
</dbReference>
<feature type="transmembrane region" description="Helical" evidence="8">
    <location>
        <begin position="176"/>
        <end position="193"/>
    </location>
</feature>
<evidence type="ECO:0000256" key="4">
    <source>
        <dbReference type="ARBA" id="ARBA00022741"/>
    </source>
</evidence>
<feature type="transmembrane region" description="Helical" evidence="8">
    <location>
        <begin position="261"/>
        <end position="283"/>
    </location>
</feature>
<keyword evidence="4" id="KW-0547">Nucleotide-binding</keyword>
<evidence type="ECO:0000259" key="10">
    <source>
        <dbReference type="PROSITE" id="PS50929"/>
    </source>
</evidence>
<dbReference type="PROSITE" id="PS50893">
    <property type="entry name" value="ABC_TRANSPORTER_2"/>
    <property type="match status" value="1"/>
</dbReference>
<dbReference type="Gene3D" id="3.40.50.300">
    <property type="entry name" value="P-loop containing nucleotide triphosphate hydrolases"/>
    <property type="match status" value="1"/>
</dbReference>
<comment type="subcellular location">
    <subcellularLocation>
        <location evidence="1">Cell membrane</location>
        <topology evidence="1">Multi-pass membrane protein</topology>
    </subcellularLocation>
</comment>
<name>A0ABT1CSX9_9HYPH</name>
<feature type="transmembrane region" description="Helical" evidence="8">
    <location>
        <begin position="29"/>
        <end position="47"/>
    </location>
</feature>
<evidence type="ECO:0000313" key="12">
    <source>
        <dbReference type="Proteomes" id="UP001320715"/>
    </source>
</evidence>
<evidence type="ECO:0000256" key="6">
    <source>
        <dbReference type="ARBA" id="ARBA00022989"/>
    </source>
</evidence>
<dbReference type="PROSITE" id="PS50929">
    <property type="entry name" value="ABC_TM1F"/>
    <property type="match status" value="1"/>
</dbReference>
<evidence type="ECO:0000259" key="9">
    <source>
        <dbReference type="PROSITE" id="PS50893"/>
    </source>
</evidence>
<feature type="transmembrane region" description="Helical" evidence="8">
    <location>
        <begin position="150"/>
        <end position="170"/>
    </location>
</feature>
<dbReference type="PROSITE" id="PS00211">
    <property type="entry name" value="ABC_TRANSPORTER_1"/>
    <property type="match status" value="1"/>
</dbReference>
<evidence type="ECO:0000256" key="1">
    <source>
        <dbReference type="ARBA" id="ARBA00004651"/>
    </source>
</evidence>
<dbReference type="InterPro" id="IPR003439">
    <property type="entry name" value="ABC_transporter-like_ATP-bd"/>
</dbReference>
<feature type="transmembrane region" description="Helical" evidence="8">
    <location>
        <begin position="289"/>
        <end position="311"/>
    </location>
</feature>
<sequence>MTASNHNRHRGGAALWQVFRLILRDQSTALIRGAALSLVVLIAGIALLGLSGWFITAAAAAGLAGMGAVFDVFRPSAMVRFLALGRTAARYGERLLTHDATLKALTTIRVRLLATTVTAPHDLLVRLRGPQALNRLMADVDALDGVPLRLILPLAAGIAAQLITFAALWWLVDLSVALWIATGFLGAAAIVLARAARAAARSSGEEEAAAQAFRSQLIDLIRARDDLAAYGQLTRQGETVLATDAERHRRRADLDRIERRAGFALSLTGTVVAAGALAIGMMLARNGMITPALAAIGFFASLALMETIAPLRRAMADLGRMGVAAQRVAASLNTVALAPKDGLSGQTAELQIRDLSFRRDGALLPILDKVSLAISAGESVAITGPSGSGKSTLLLLTARLLAPEAGQITIGCLPLADWDESRLRAVVTLVPQRSALMAGTVGDALRLGCPDASDAALWEVLEAVSLTLVIRSKGGLECRLGPQGAGLSGGEARRLVLARSLLRRPGLLLMDEPTEGLDEKTALAVLAGIRAYLPAASILTASHRPAEIGWADRVIQLDQCRAMGPAGPKKLQPSK</sequence>
<keyword evidence="3 8" id="KW-0812">Transmembrane</keyword>
<dbReference type="GO" id="GO:0005524">
    <property type="term" value="F:ATP binding"/>
    <property type="evidence" value="ECO:0007669"/>
    <property type="project" value="UniProtKB-KW"/>
</dbReference>
<evidence type="ECO:0000256" key="7">
    <source>
        <dbReference type="ARBA" id="ARBA00023136"/>
    </source>
</evidence>
<gene>
    <name evidence="11" type="ORF">GTW23_14045</name>
</gene>
<keyword evidence="7 8" id="KW-0472">Membrane</keyword>